<dbReference type="Proteomes" id="UP000078492">
    <property type="component" value="Unassembled WGS sequence"/>
</dbReference>
<dbReference type="SUPFAM" id="SSF53098">
    <property type="entry name" value="Ribonuclease H-like"/>
    <property type="match status" value="1"/>
</dbReference>
<dbReference type="InterPro" id="IPR012337">
    <property type="entry name" value="RNaseH-like_sf"/>
</dbReference>
<evidence type="ECO:0000313" key="2">
    <source>
        <dbReference type="Proteomes" id="UP000078492"/>
    </source>
</evidence>
<dbReference type="Gene3D" id="3.30.420.10">
    <property type="entry name" value="Ribonuclease H-like superfamily/Ribonuclease H"/>
    <property type="match status" value="1"/>
</dbReference>
<dbReference type="EMBL" id="KQ980946">
    <property type="protein sequence ID" value="KYN11231.1"/>
    <property type="molecule type" value="Genomic_DNA"/>
</dbReference>
<organism evidence="1 2">
    <name type="scientific">Trachymyrmex cornetzi</name>
    <dbReference type="NCBI Taxonomy" id="471704"/>
    <lineage>
        <taxon>Eukaryota</taxon>
        <taxon>Metazoa</taxon>
        <taxon>Ecdysozoa</taxon>
        <taxon>Arthropoda</taxon>
        <taxon>Hexapoda</taxon>
        <taxon>Insecta</taxon>
        <taxon>Pterygota</taxon>
        <taxon>Neoptera</taxon>
        <taxon>Endopterygota</taxon>
        <taxon>Hymenoptera</taxon>
        <taxon>Apocrita</taxon>
        <taxon>Aculeata</taxon>
        <taxon>Formicoidea</taxon>
        <taxon>Formicidae</taxon>
        <taxon>Myrmicinae</taxon>
        <taxon>Trachymyrmex</taxon>
    </lineage>
</organism>
<dbReference type="AlphaFoldDB" id="A0A151IUT5"/>
<proteinExistence type="predicted"/>
<dbReference type="STRING" id="471704.A0A151IUT5"/>
<gene>
    <name evidence="1" type="ORF">ALC57_16616</name>
</gene>
<dbReference type="GO" id="GO:0003676">
    <property type="term" value="F:nucleic acid binding"/>
    <property type="evidence" value="ECO:0007669"/>
    <property type="project" value="InterPro"/>
</dbReference>
<dbReference type="InterPro" id="IPR036397">
    <property type="entry name" value="RNaseH_sf"/>
</dbReference>
<name>A0A151IUT5_9HYME</name>
<protein>
    <recommendedName>
        <fullName evidence="3">RNase H type-1 domain-containing protein</fullName>
    </recommendedName>
</protein>
<evidence type="ECO:0000313" key="1">
    <source>
        <dbReference type="EMBL" id="KYN11231.1"/>
    </source>
</evidence>
<reference evidence="1 2" key="1">
    <citation type="submission" date="2015-09" db="EMBL/GenBank/DDBJ databases">
        <title>Trachymyrmex cornetzi WGS genome.</title>
        <authorList>
            <person name="Nygaard S."/>
            <person name="Hu H."/>
            <person name="Boomsma J."/>
            <person name="Zhang G."/>
        </authorList>
    </citation>
    <scope>NUCLEOTIDE SEQUENCE [LARGE SCALE GENOMIC DNA]</scope>
    <source>
        <strain evidence="1">Tcor2-1</strain>
        <tissue evidence="1">Whole body</tissue>
    </source>
</reference>
<evidence type="ECO:0008006" key="3">
    <source>
        <dbReference type="Google" id="ProtNLM"/>
    </source>
</evidence>
<keyword evidence="2" id="KW-1185">Reference proteome</keyword>
<accession>A0A151IUT5</accession>
<sequence>MFCVVDGESQGPYMGGHRLKYLIEKGKKISRIMATLSDVTWGCHPGLLLTLYRSTFRSAVEYGCRYFTWSSSPNYLKLVRLQYRVIRGAMGYRISTPINVMLAEAKEISFDIRLNLNISRFIYKAMASRFSLVYRSLEEMEIAVTRRNCKIDAISKSRLFKHYVTNRGEKSIIHRSTYPPAFWLSYEVLTLQINYINDLKGCNKKDNPSSTKADFYHKSFNYRQNAVSWYTDGSKNLDGAVEQRALEALSNSTRAHRNYIIYYIKQAYLNITKQDKEIIFFWMPAHVEIPGNESADAAAKQAAIEGYKPPFKIPYEDLLTESTEQAKRQSEESMKIISKSKGTLYYENFYNASSNKTWFHGANLSRNEIVMINRLRSNHINVNESLHRVNMVESPACPCGDPRQSINHLIFHCETFNSNSSPIRNYIAQKFPDPSPNLLPALRSPSPKLCRLLLAFMKANELFF</sequence>